<dbReference type="InterPro" id="IPR009350">
    <property type="entry name" value="Phage_tail_T"/>
</dbReference>
<dbReference type="Proteomes" id="UP000839598">
    <property type="component" value="Unassembled WGS sequence"/>
</dbReference>
<sequence>MQLAREFGRGDWRRMLSEMSATELGEWAAHFRQYSFSDAHLDAEFATLKSLVAGLVTGKPHDATDFSLMPDPEPAFEKNDDDMMFAGEGIFGGMRYGPGSQSGNRSFTGCPEV</sequence>
<feature type="domain" description="Minor tail T" evidence="1">
    <location>
        <begin position="20"/>
        <end position="94"/>
    </location>
</feature>
<dbReference type="Pfam" id="PF06223">
    <property type="entry name" value="Phage_tail_T"/>
    <property type="match status" value="1"/>
</dbReference>
<evidence type="ECO:0000313" key="2">
    <source>
        <dbReference type="EMBL" id="ECI4010062.1"/>
    </source>
</evidence>
<dbReference type="NCBIfam" id="TIGR01715">
    <property type="entry name" value="phage_lam_T"/>
    <property type="match status" value="1"/>
</dbReference>
<protein>
    <submittedName>
        <fullName evidence="2">Phage tail assembly protein T</fullName>
    </submittedName>
</protein>
<reference evidence="2" key="1">
    <citation type="submission" date="2018-06" db="EMBL/GenBank/DDBJ databases">
        <authorList>
            <person name="Ashton P.M."/>
            <person name="Dallman T."/>
            <person name="Nair S."/>
            <person name="De Pinna E."/>
            <person name="Peters T."/>
            <person name="Grant K."/>
        </authorList>
    </citation>
    <scope>NUCLEOTIDE SEQUENCE [LARGE SCALE GENOMIC DNA]</scope>
    <source>
        <strain evidence="2">275803</strain>
    </source>
</reference>
<dbReference type="AlphaFoldDB" id="A0A5Y3MVR3"/>
<dbReference type="EMBL" id="AAIVAV010000011">
    <property type="protein sequence ID" value="ECI4010062.1"/>
    <property type="molecule type" value="Genomic_DNA"/>
</dbReference>
<evidence type="ECO:0000259" key="1">
    <source>
        <dbReference type="Pfam" id="PF06223"/>
    </source>
</evidence>
<organism evidence="2">
    <name type="scientific">Salmonella enterica subsp. salamae</name>
    <dbReference type="NCBI Taxonomy" id="59202"/>
    <lineage>
        <taxon>Bacteria</taxon>
        <taxon>Pseudomonadati</taxon>
        <taxon>Pseudomonadota</taxon>
        <taxon>Gammaproteobacteria</taxon>
        <taxon>Enterobacterales</taxon>
        <taxon>Enterobacteriaceae</taxon>
        <taxon>Salmonella</taxon>
    </lineage>
</organism>
<gene>
    <name evidence="2" type="ORF">DN310_12160</name>
</gene>
<accession>A0A5Y3MVR3</accession>
<name>A0A5Y3MVR3_SALER</name>
<comment type="caution">
    <text evidence="2">The sequence shown here is derived from an EMBL/GenBank/DDBJ whole genome shotgun (WGS) entry which is preliminary data.</text>
</comment>
<proteinExistence type="predicted"/>